<evidence type="ECO:0000313" key="1">
    <source>
        <dbReference type="EMBL" id="OGW99498.1"/>
    </source>
</evidence>
<name>A0A1G1L2Z0_9BACT</name>
<gene>
    <name evidence="1" type="ORF">A3G33_01100</name>
</gene>
<reference evidence="1 2" key="1">
    <citation type="journal article" date="2016" name="Nat. Commun.">
        <title>Thousands of microbial genomes shed light on interconnected biogeochemical processes in an aquifer system.</title>
        <authorList>
            <person name="Anantharaman K."/>
            <person name="Brown C.T."/>
            <person name="Hug L.A."/>
            <person name="Sharon I."/>
            <person name="Castelle C.J."/>
            <person name="Probst A.J."/>
            <person name="Thomas B.C."/>
            <person name="Singh A."/>
            <person name="Wilkins M.J."/>
            <person name="Karaoz U."/>
            <person name="Brodie E.L."/>
            <person name="Williams K.H."/>
            <person name="Hubbard S.S."/>
            <person name="Banfield J.F."/>
        </authorList>
    </citation>
    <scope>NUCLEOTIDE SEQUENCE [LARGE SCALE GENOMIC DNA]</scope>
</reference>
<dbReference type="Proteomes" id="UP000178187">
    <property type="component" value="Unassembled WGS sequence"/>
</dbReference>
<evidence type="ECO:0000313" key="2">
    <source>
        <dbReference type="Proteomes" id="UP000178187"/>
    </source>
</evidence>
<proteinExistence type="predicted"/>
<dbReference type="EMBL" id="MHFR01000005">
    <property type="protein sequence ID" value="OGW99498.1"/>
    <property type="molecule type" value="Genomic_DNA"/>
</dbReference>
<comment type="caution">
    <text evidence="1">The sequence shown here is derived from an EMBL/GenBank/DDBJ whole genome shotgun (WGS) entry which is preliminary data.</text>
</comment>
<dbReference type="Pfam" id="PF06252">
    <property type="entry name" value="GemA"/>
    <property type="match status" value="1"/>
</dbReference>
<accession>A0A1G1L2Z0</accession>
<evidence type="ECO:0008006" key="3">
    <source>
        <dbReference type="Google" id="ProtNLM"/>
    </source>
</evidence>
<protein>
    <recommendedName>
        <fullName evidence="3">DUF1018 domain-containing protein</fullName>
    </recommendedName>
</protein>
<organism evidence="1 2">
    <name type="scientific">Candidatus Danuiimicrobium aquiferis</name>
    <dbReference type="NCBI Taxonomy" id="1801832"/>
    <lineage>
        <taxon>Bacteria</taxon>
        <taxon>Pseudomonadati</taxon>
        <taxon>Candidatus Omnitrophota</taxon>
        <taxon>Candidatus Danuiimicrobium</taxon>
    </lineage>
</organism>
<dbReference type="AlphaFoldDB" id="A0A1G1L2Z0"/>
<dbReference type="InterPro" id="IPR009363">
    <property type="entry name" value="Phage_Mu_Gp16"/>
</dbReference>
<sequence>MLETGIAMIDRKKIALIHIVKKELNLTDEAYRAFLQEAVGVQSSKDLDDEKFRVLMNYFVRSKHYRVNPWGLTIKQKIYVKDLAGELGWDGEHLNHFIHKYYHKESLEKLTRREGIKLIESLKNVMKHNTR</sequence>